<dbReference type="PANTHER" id="PTHR19965">
    <property type="entry name" value="RNA AND EXPORT FACTOR BINDING PROTEIN"/>
    <property type="match status" value="1"/>
</dbReference>
<evidence type="ECO:0000256" key="2">
    <source>
        <dbReference type="SAM" id="MobiDB-lite"/>
    </source>
</evidence>
<comment type="caution">
    <text evidence="4">The sequence shown here is derived from an EMBL/GenBank/DDBJ whole genome shotgun (WGS) entry which is preliminary data.</text>
</comment>
<keyword evidence="5" id="KW-1185">Reference proteome</keyword>
<dbReference type="Proteomes" id="UP000031516">
    <property type="component" value="Unassembled WGS sequence"/>
</dbReference>
<dbReference type="SUPFAM" id="SSF54928">
    <property type="entry name" value="RNA-binding domain, RBD"/>
    <property type="match status" value="1"/>
</dbReference>
<evidence type="ECO:0000313" key="4">
    <source>
        <dbReference type="EMBL" id="CDO94219.1"/>
    </source>
</evidence>
<sequence length="140" mass="15377">MELTNTHQVGGVQKALLSYNERGNSTGMATITFKNAEQANLAVKKFHNAPIDGGKSKLRLTMIVDPSRKTLLERIRPVQNAPSVAGQNKKAAPAKPQPKKKPAGPNKKAIAAKQKKRAKPEKKSLEDLDKEMADYFEESK</sequence>
<dbReference type="PANTHER" id="PTHR19965:SF35">
    <property type="entry name" value="RNA ANNEALING PROTEIN YRA1"/>
    <property type="match status" value="1"/>
</dbReference>
<organism evidence="4 5">
    <name type="scientific">Kluyveromyces dobzhanskii CBS 2104</name>
    <dbReference type="NCBI Taxonomy" id="1427455"/>
    <lineage>
        <taxon>Eukaryota</taxon>
        <taxon>Fungi</taxon>
        <taxon>Dikarya</taxon>
        <taxon>Ascomycota</taxon>
        <taxon>Saccharomycotina</taxon>
        <taxon>Saccharomycetes</taxon>
        <taxon>Saccharomycetales</taxon>
        <taxon>Saccharomycetaceae</taxon>
        <taxon>Kluyveromyces</taxon>
    </lineage>
</organism>
<dbReference type="EMBL" id="CCBQ010000037">
    <property type="protein sequence ID" value="CDO94219.1"/>
    <property type="molecule type" value="Genomic_DNA"/>
</dbReference>
<feature type="compositionally biased region" description="Low complexity" evidence="2">
    <location>
        <begin position="103"/>
        <end position="112"/>
    </location>
</feature>
<protein>
    <submittedName>
        <fullName evidence="4">WGS project CCBQ000000000 data, contig 00106</fullName>
    </submittedName>
</protein>
<evidence type="ECO:0000259" key="3">
    <source>
        <dbReference type="Pfam" id="PF00076"/>
    </source>
</evidence>
<dbReference type="InterPro" id="IPR035979">
    <property type="entry name" value="RBD_domain_sf"/>
</dbReference>
<evidence type="ECO:0000313" key="5">
    <source>
        <dbReference type="Proteomes" id="UP000031516"/>
    </source>
</evidence>
<dbReference type="AlphaFoldDB" id="A0A0A8L7R1"/>
<dbReference type="Pfam" id="PF00076">
    <property type="entry name" value="RRM_1"/>
    <property type="match status" value="1"/>
</dbReference>
<dbReference type="InterPro" id="IPR012677">
    <property type="entry name" value="Nucleotide-bd_a/b_plait_sf"/>
</dbReference>
<feature type="domain" description="RRM" evidence="3">
    <location>
        <begin position="8"/>
        <end position="53"/>
    </location>
</feature>
<feature type="compositionally biased region" description="Low complexity" evidence="2">
    <location>
        <begin position="85"/>
        <end position="94"/>
    </location>
</feature>
<reference evidence="4 5" key="1">
    <citation type="submission" date="2014-03" db="EMBL/GenBank/DDBJ databases">
        <title>The genome of Kluyveromyces dobzhanskii.</title>
        <authorList>
            <person name="Nystedt B."/>
            <person name="Astrom S."/>
        </authorList>
    </citation>
    <scope>NUCLEOTIDE SEQUENCE [LARGE SCALE GENOMIC DNA]</scope>
    <source>
        <strain evidence="4 5">CBS 2104</strain>
    </source>
</reference>
<feature type="compositionally biased region" description="Basic and acidic residues" evidence="2">
    <location>
        <begin position="121"/>
        <end position="140"/>
    </location>
</feature>
<dbReference type="OrthoDB" id="346839at2759"/>
<dbReference type="GO" id="GO:0003729">
    <property type="term" value="F:mRNA binding"/>
    <property type="evidence" value="ECO:0007669"/>
    <property type="project" value="TreeGrafter"/>
</dbReference>
<proteinExistence type="predicted"/>
<dbReference type="GO" id="GO:0005634">
    <property type="term" value="C:nucleus"/>
    <property type="evidence" value="ECO:0007669"/>
    <property type="project" value="TreeGrafter"/>
</dbReference>
<dbReference type="Gene3D" id="3.30.70.330">
    <property type="match status" value="1"/>
</dbReference>
<gene>
    <name evidence="4" type="ORF">KLDO_g2494</name>
</gene>
<feature type="region of interest" description="Disordered" evidence="2">
    <location>
        <begin position="73"/>
        <end position="140"/>
    </location>
</feature>
<name>A0A0A8L7R1_9SACH</name>
<dbReference type="InterPro" id="IPR000504">
    <property type="entry name" value="RRM_dom"/>
</dbReference>
<accession>A0A0A8L7R1</accession>
<evidence type="ECO:0000256" key="1">
    <source>
        <dbReference type="ARBA" id="ARBA00022884"/>
    </source>
</evidence>
<keyword evidence="1" id="KW-0694">RNA-binding</keyword>
<dbReference type="InterPro" id="IPR051229">
    <property type="entry name" value="ALYREF_mRNA_export"/>
</dbReference>